<organism evidence="2 3">
    <name type="scientific">Mixta intestinalis</name>
    <dbReference type="NCBI Taxonomy" id="1615494"/>
    <lineage>
        <taxon>Bacteria</taxon>
        <taxon>Pseudomonadati</taxon>
        <taxon>Pseudomonadota</taxon>
        <taxon>Gammaproteobacteria</taxon>
        <taxon>Enterobacterales</taxon>
        <taxon>Erwiniaceae</taxon>
        <taxon>Mixta</taxon>
    </lineage>
</organism>
<dbReference type="AlphaFoldDB" id="A0A6P1PZ99"/>
<keyword evidence="3" id="KW-1185">Reference proteome</keyword>
<gene>
    <name evidence="2" type="ORF">C7M51_01788</name>
</gene>
<protein>
    <submittedName>
        <fullName evidence="2">Uncharacterized protein</fullName>
    </submittedName>
</protein>
<evidence type="ECO:0000313" key="2">
    <source>
        <dbReference type="EMBL" id="QHM71501.1"/>
    </source>
</evidence>
<name>A0A6P1PZ99_9GAMM</name>
<dbReference type="EMBL" id="CP028271">
    <property type="protein sequence ID" value="QHM71501.1"/>
    <property type="molecule type" value="Genomic_DNA"/>
</dbReference>
<dbReference type="Proteomes" id="UP000464053">
    <property type="component" value="Chromosome"/>
</dbReference>
<dbReference type="RefSeq" id="WP_160621471.1">
    <property type="nucleotide sequence ID" value="NZ_CP028271.1"/>
</dbReference>
<accession>A0A6P1PZ99</accession>
<dbReference type="KEGG" id="mint:C7M51_01788"/>
<evidence type="ECO:0000256" key="1">
    <source>
        <dbReference type="SAM" id="Phobius"/>
    </source>
</evidence>
<evidence type="ECO:0000313" key="3">
    <source>
        <dbReference type="Proteomes" id="UP000464053"/>
    </source>
</evidence>
<keyword evidence="1" id="KW-0812">Transmembrane</keyword>
<reference evidence="2 3" key="1">
    <citation type="submission" date="2018-03" db="EMBL/GenBank/DDBJ databases">
        <title>Pantoea intestinalis SRCM103226 isolated form the mealworm.</title>
        <authorList>
            <person name="Jeong D.-Y."/>
            <person name="Kim J.W."/>
        </authorList>
    </citation>
    <scope>NUCLEOTIDE SEQUENCE [LARGE SCALE GENOMIC DNA]</scope>
    <source>
        <strain evidence="2 3">SRCM103226</strain>
    </source>
</reference>
<sequence length="92" mass="10708">MEMIMNGVVLLLGMAKGCLNRLTLQEWGYLLGVAFTLLRGILIWYDNRTEQRRRTAIFERYAGELAQHGVRRAWNKLRRLEAKSSPSDRAKK</sequence>
<keyword evidence="1" id="KW-0472">Membrane</keyword>
<proteinExistence type="predicted"/>
<keyword evidence="1" id="KW-1133">Transmembrane helix</keyword>
<dbReference type="OrthoDB" id="6555766at2"/>
<feature type="transmembrane region" description="Helical" evidence="1">
    <location>
        <begin position="27"/>
        <end position="45"/>
    </location>
</feature>